<feature type="domain" description="CCHC-type" evidence="2">
    <location>
        <begin position="151"/>
        <end position="167"/>
    </location>
</feature>
<feature type="region of interest" description="Disordered" evidence="1">
    <location>
        <begin position="468"/>
        <end position="504"/>
    </location>
</feature>
<dbReference type="Proteomes" id="UP000623129">
    <property type="component" value="Unassembled WGS sequence"/>
</dbReference>
<dbReference type="OrthoDB" id="694475at2759"/>
<organism evidence="3 4">
    <name type="scientific">Carex littledalei</name>
    <dbReference type="NCBI Taxonomy" id="544730"/>
    <lineage>
        <taxon>Eukaryota</taxon>
        <taxon>Viridiplantae</taxon>
        <taxon>Streptophyta</taxon>
        <taxon>Embryophyta</taxon>
        <taxon>Tracheophyta</taxon>
        <taxon>Spermatophyta</taxon>
        <taxon>Magnoliopsida</taxon>
        <taxon>Liliopsida</taxon>
        <taxon>Poales</taxon>
        <taxon>Cyperaceae</taxon>
        <taxon>Cyperoideae</taxon>
        <taxon>Cariceae</taxon>
        <taxon>Carex</taxon>
        <taxon>Carex subgen. Euthyceras</taxon>
    </lineage>
</organism>
<evidence type="ECO:0000313" key="4">
    <source>
        <dbReference type="Proteomes" id="UP000623129"/>
    </source>
</evidence>
<dbReference type="EMBL" id="SWLB01000020">
    <property type="protein sequence ID" value="KAF3325376.1"/>
    <property type="molecule type" value="Genomic_DNA"/>
</dbReference>
<protein>
    <submittedName>
        <fullName evidence="3">Zinc knuckle</fullName>
    </submittedName>
</protein>
<reference evidence="3" key="1">
    <citation type="submission" date="2020-01" db="EMBL/GenBank/DDBJ databases">
        <title>Genome sequence of Kobresia littledalei, the first chromosome-level genome in the family Cyperaceae.</title>
        <authorList>
            <person name="Qu G."/>
        </authorList>
    </citation>
    <scope>NUCLEOTIDE SEQUENCE</scope>
    <source>
        <strain evidence="3">C.B.Clarke</strain>
        <tissue evidence="3">Leaf</tissue>
    </source>
</reference>
<dbReference type="GO" id="GO:0008270">
    <property type="term" value="F:zinc ion binding"/>
    <property type="evidence" value="ECO:0007669"/>
    <property type="project" value="InterPro"/>
</dbReference>
<feature type="region of interest" description="Disordered" evidence="1">
    <location>
        <begin position="215"/>
        <end position="243"/>
    </location>
</feature>
<proteinExistence type="predicted"/>
<dbReference type="SMART" id="SM00343">
    <property type="entry name" value="ZnF_C2HC"/>
    <property type="match status" value="2"/>
</dbReference>
<evidence type="ECO:0000313" key="3">
    <source>
        <dbReference type="EMBL" id="KAF3325376.1"/>
    </source>
</evidence>
<feature type="compositionally biased region" description="Basic and acidic residues" evidence="1">
    <location>
        <begin position="111"/>
        <end position="136"/>
    </location>
</feature>
<feature type="compositionally biased region" description="Basic and acidic residues" evidence="1">
    <location>
        <begin position="687"/>
        <end position="696"/>
    </location>
</feature>
<evidence type="ECO:0000256" key="1">
    <source>
        <dbReference type="SAM" id="MobiDB-lite"/>
    </source>
</evidence>
<sequence>MASRWGETRALPPVQLLRRRHEGESKTDTRETWLTARTKLRQAIHRRNTQIAEFRRLSYKEALQQAIVDQEKVTPQTVQPPHKETSPPINGGPNTRNDKGKGALDATTPRGIDRLENEGWTEVRRKKKSTEPRSTRQDFSQWRQTLLAQGKCFKCLLKGHRKFECTREIKCHRCNKSGHVSAICKSPVRINGEVKRAPTISSNTQPLKINTHIQRPIQQSPLVAPERPQRETSNNTKEKPNTGAMDYLANWETMPLIDPQYVGNHRPTYRRVFLTKRDTLAPANEFLERSAIVLTGPNHNTPTLAYSIVRKMATLFSLNPKHFEIRRIPPAMGDYLAIFPSVNIRNEACNICAFDLGSGVQIQMARWVKKRLWCMTRLRTRYGFEYTTFHWKLRVLVAYHHPTHVFEDITITDENFSATVHLEMEGWLIAAAIPTPQNSADQGGHRRQDDREDEAEYWDRVWQEGIRERQRQRQRQNLSDSGGSSGPVTRFNKEHDNIRITATPDPQMEATMMETTGEGVSTGGTLVSKKTKLVHYGQREQKGVQTVTEVEVLLQSNPFNTAISIHAKDIHGKLCKEIWVKLKPTLMDWVRGIGFTLFKATGFQTEGETEGLQIEEVLAGPVSPHSEAEFEFHTATFQIEGGLQEIDSPHSQVPSRPAAFEQSPQDPLQVRRSTRLSTKNSGSYVDPIERAQRVSKPDSAPSTAGKPRKKHKTPLFQQEYLNSYELLTGNHAEAILMEAGVEYEGKIADQVETVIAM</sequence>
<dbReference type="InterPro" id="IPR001878">
    <property type="entry name" value="Znf_CCHC"/>
</dbReference>
<accession>A0A833V4X7</accession>
<evidence type="ECO:0000259" key="2">
    <source>
        <dbReference type="SMART" id="SM00343"/>
    </source>
</evidence>
<dbReference type="SUPFAM" id="SSF57756">
    <property type="entry name" value="Retrovirus zinc finger-like domains"/>
    <property type="match status" value="1"/>
</dbReference>
<feature type="region of interest" description="Disordered" evidence="1">
    <location>
        <begin position="70"/>
        <end position="137"/>
    </location>
</feature>
<keyword evidence="4" id="KW-1185">Reference proteome</keyword>
<feature type="domain" description="CCHC-type" evidence="2">
    <location>
        <begin position="170"/>
        <end position="186"/>
    </location>
</feature>
<gene>
    <name evidence="3" type="ORF">FCM35_KLT10447</name>
</gene>
<comment type="caution">
    <text evidence="3">The sequence shown here is derived from an EMBL/GenBank/DDBJ whole genome shotgun (WGS) entry which is preliminary data.</text>
</comment>
<dbReference type="InterPro" id="IPR036875">
    <property type="entry name" value="Znf_CCHC_sf"/>
</dbReference>
<dbReference type="Gene3D" id="4.10.60.10">
    <property type="entry name" value="Zinc finger, CCHC-type"/>
    <property type="match status" value="1"/>
</dbReference>
<dbReference type="AlphaFoldDB" id="A0A833V4X7"/>
<dbReference type="GO" id="GO:0003676">
    <property type="term" value="F:nucleic acid binding"/>
    <property type="evidence" value="ECO:0007669"/>
    <property type="project" value="InterPro"/>
</dbReference>
<name>A0A833V4X7_9POAL</name>
<feature type="region of interest" description="Disordered" evidence="1">
    <location>
        <begin position="646"/>
        <end position="714"/>
    </location>
</feature>